<dbReference type="PANTHER" id="PTHR44329:SF277">
    <property type="entry name" value="SERINE_THREONINE-PROTEIN KINASE HT1-LIKE"/>
    <property type="match status" value="1"/>
</dbReference>
<dbReference type="Pfam" id="PF07714">
    <property type="entry name" value="PK_Tyr_Ser-Thr"/>
    <property type="match status" value="1"/>
</dbReference>
<dbReference type="InterPro" id="IPR008271">
    <property type="entry name" value="Ser/Thr_kinase_AS"/>
</dbReference>
<dbReference type="HOGENOM" id="CLU_000288_7_35_1"/>
<dbReference type="GO" id="GO:0004674">
    <property type="term" value="F:protein serine/threonine kinase activity"/>
    <property type="evidence" value="ECO:0007669"/>
    <property type="project" value="TreeGrafter"/>
</dbReference>
<dbReference type="PROSITE" id="PS50011">
    <property type="entry name" value="PROTEIN_KINASE_DOM"/>
    <property type="match status" value="1"/>
</dbReference>
<reference evidence="2 3" key="1">
    <citation type="submission" date="2012-08" db="EMBL/GenBank/DDBJ databases">
        <title>Oryza genome evolution.</title>
        <authorList>
            <person name="Wing R.A."/>
        </authorList>
    </citation>
    <scope>NUCLEOTIDE SEQUENCE</scope>
</reference>
<dbReference type="InterPro" id="IPR001245">
    <property type="entry name" value="Ser-Thr/Tyr_kinase_cat_dom"/>
</dbReference>
<dbReference type="PANTHER" id="PTHR44329">
    <property type="entry name" value="SERINE/THREONINE-PROTEIN KINASE TNNI3K-RELATED"/>
    <property type="match status" value="1"/>
</dbReference>
<dbReference type="InterPro" id="IPR000719">
    <property type="entry name" value="Prot_kinase_dom"/>
</dbReference>
<name>A0A0D9WXM9_9ORYZ</name>
<organism evidence="2 3">
    <name type="scientific">Leersia perrieri</name>
    <dbReference type="NCBI Taxonomy" id="77586"/>
    <lineage>
        <taxon>Eukaryota</taxon>
        <taxon>Viridiplantae</taxon>
        <taxon>Streptophyta</taxon>
        <taxon>Embryophyta</taxon>
        <taxon>Tracheophyta</taxon>
        <taxon>Spermatophyta</taxon>
        <taxon>Magnoliopsida</taxon>
        <taxon>Liliopsida</taxon>
        <taxon>Poales</taxon>
        <taxon>Poaceae</taxon>
        <taxon>BOP clade</taxon>
        <taxon>Oryzoideae</taxon>
        <taxon>Oryzeae</taxon>
        <taxon>Oryzinae</taxon>
        <taxon>Leersia</taxon>
    </lineage>
</organism>
<dbReference type="Gene3D" id="3.30.200.20">
    <property type="entry name" value="Phosphorylase Kinase, domain 1"/>
    <property type="match status" value="1"/>
</dbReference>
<dbReference type="STRING" id="77586.A0A0D9WXM9"/>
<reference evidence="2" key="3">
    <citation type="submission" date="2015-04" db="UniProtKB">
        <authorList>
            <consortium name="EnsemblPlants"/>
        </authorList>
    </citation>
    <scope>IDENTIFICATION</scope>
</reference>
<dbReference type="InterPro" id="IPR011009">
    <property type="entry name" value="Kinase-like_dom_sf"/>
</dbReference>
<dbReference type="GO" id="GO:0005524">
    <property type="term" value="F:ATP binding"/>
    <property type="evidence" value="ECO:0007669"/>
    <property type="project" value="InterPro"/>
</dbReference>
<accession>A0A0D9WXM9</accession>
<dbReference type="eggNOG" id="KOG0192">
    <property type="taxonomic scope" value="Eukaryota"/>
</dbReference>
<feature type="domain" description="Protein kinase" evidence="1">
    <location>
        <begin position="41"/>
        <end position="308"/>
    </location>
</feature>
<dbReference type="InterPro" id="IPR051681">
    <property type="entry name" value="Ser/Thr_Kinases-Pseudokinases"/>
</dbReference>
<dbReference type="Gene3D" id="1.10.510.10">
    <property type="entry name" value="Transferase(Phosphotransferase) domain 1"/>
    <property type="match status" value="1"/>
</dbReference>
<proteinExistence type="predicted"/>
<protein>
    <recommendedName>
        <fullName evidence="1">Protein kinase domain-containing protein</fullName>
    </recommendedName>
</protein>
<evidence type="ECO:0000259" key="1">
    <source>
        <dbReference type="PROSITE" id="PS50011"/>
    </source>
</evidence>
<evidence type="ECO:0000313" key="3">
    <source>
        <dbReference type="Proteomes" id="UP000032180"/>
    </source>
</evidence>
<dbReference type="Proteomes" id="UP000032180">
    <property type="component" value="Chromosome 7"/>
</dbReference>
<dbReference type="SUPFAM" id="SSF56112">
    <property type="entry name" value="Protein kinase-like (PK-like)"/>
    <property type="match status" value="1"/>
</dbReference>
<reference evidence="3" key="2">
    <citation type="submission" date="2013-12" db="EMBL/GenBank/DDBJ databases">
        <authorList>
            <person name="Yu Y."/>
            <person name="Lee S."/>
            <person name="de Baynast K."/>
            <person name="Wissotski M."/>
            <person name="Liu L."/>
            <person name="Talag J."/>
            <person name="Goicoechea J."/>
            <person name="Angelova A."/>
            <person name="Jetty R."/>
            <person name="Kudrna D."/>
            <person name="Golser W."/>
            <person name="Rivera L."/>
            <person name="Zhang J."/>
            <person name="Wing R."/>
        </authorList>
    </citation>
    <scope>NUCLEOTIDE SEQUENCE</scope>
</reference>
<evidence type="ECO:0000313" key="2">
    <source>
        <dbReference type="EnsemblPlants" id="LPERR07G08690.1"/>
    </source>
</evidence>
<dbReference type="CDD" id="cd13999">
    <property type="entry name" value="STKc_MAP3K-like"/>
    <property type="match status" value="1"/>
</dbReference>
<dbReference type="Gramene" id="LPERR07G08690.1">
    <property type="protein sequence ID" value="LPERR07G08690.1"/>
    <property type="gene ID" value="LPERR07G08690"/>
</dbReference>
<dbReference type="PRINTS" id="PR00109">
    <property type="entry name" value="TYRKINASE"/>
</dbReference>
<dbReference type="EnsemblPlants" id="LPERR07G08690.1">
    <property type="protein sequence ID" value="LPERR07G08690.1"/>
    <property type="gene ID" value="LPERR07G08690"/>
</dbReference>
<sequence>MKKHSGKSSFSWPKLLLHTRRSAAKHASANHQTLAVDPSNLLLGRKIASGVHSSVYHGRYRDQSVAVKTIRTPADDDGDGDVLRGEIEAQFNAEVSLLSRLSHPNVVRLVGTCRKPPVYCVVTEFMPGGTLSAYLHQRRQRQPRSLPPETIVRLALDVARGMAYLHSRGVVHRDLKPDNLLLDGEGRARVADLGTSCLESTCRGDKCSNSNMGTYRWMAPEMFRDRGYSRKVDVYSFGIVLWELTTCFLPFHKLYPVQVAYAVSNENARPPLSTSCPPAINTLIERCWSFKPAARPEFSRIVSELENFDRCLREGLPLVPLPAPSPKSPLTLLLGAFKIRSCKSTTLSSMAYRNFHAYNI</sequence>
<keyword evidence="3" id="KW-1185">Reference proteome</keyword>
<dbReference type="AlphaFoldDB" id="A0A0D9WXM9"/>
<dbReference type="SMART" id="SM00220">
    <property type="entry name" value="S_TKc"/>
    <property type="match status" value="1"/>
</dbReference>
<dbReference type="PROSITE" id="PS00108">
    <property type="entry name" value="PROTEIN_KINASE_ST"/>
    <property type="match status" value="1"/>
</dbReference>